<protein>
    <recommendedName>
        <fullName evidence="2">BZIP domain-containing protein</fullName>
    </recommendedName>
</protein>
<feature type="coiled-coil region" evidence="1">
    <location>
        <begin position="531"/>
        <end position="581"/>
    </location>
</feature>
<keyword evidence="4" id="KW-1185">Reference proteome</keyword>
<dbReference type="EMBL" id="NBIV01000359">
    <property type="protein sequence ID" value="PXF40101.1"/>
    <property type="molecule type" value="Genomic_DNA"/>
</dbReference>
<dbReference type="PROSITE" id="PS50217">
    <property type="entry name" value="BZIP"/>
    <property type="match status" value="1"/>
</dbReference>
<accession>A0A2V3IDH3</accession>
<dbReference type="SUPFAM" id="SSF57959">
    <property type="entry name" value="Leucine zipper domain"/>
    <property type="match status" value="1"/>
</dbReference>
<dbReference type="AlphaFoldDB" id="A0A2V3IDH3"/>
<evidence type="ECO:0000256" key="1">
    <source>
        <dbReference type="SAM" id="Coils"/>
    </source>
</evidence>
<evidence type="ECO:0000259" key="2">
    <source>
        <dbReference type="PROSITE" id="PS50217"/>
    </source>
</evidence>
<feature type="domain" description="BZIP" evidence="2">
    <location>
        <begin position="529"/>
        <end position="586"/>
    </location>
</feature>
<keyword evidence="1" id="KW-0175">Coiled coil</keyword>
<dbReference type="CDD" id="cd14686">
    <property type="entry name" value="bZIP"/>
    <property type="match status" value="1"/>
</dbReference>
<comment type="caution">
    <text evidence="3">The sequence shown here is derived from an EMBL/GenBank/DDBJ whole genome shotgun (WGS) entry which is preliminary data.</text>
</comment>
<organism evidence="3 4">
    <name type="scientific">Gracilariopsis chorda</name>
    <dbReference type="NCBI Taxonomy" id="448386"/>
    <lineage>
        <taxon>Eukaryota</taxon>
        <taxon>Rhodophyta</taxon>
        <taxon>Florideophyceae</taxon>
        <taxon>Rhodymeniophycidae</taxon>
        <taxon>Gracilariales</taxon>
        <taxon>Gracilariaceae</taxon>
        <taxon>Gracilariopsis</taxon>
    </lineage>
</organism>
<dbReference type="InterPro" id="IPR046347">
    <property type="entry name" value="bZIP_sf"/>
</dbReference>
<name>A0A2V3IDH3_9FLOR</name>
<reference evidence="3 4" key="1">
    <citation type="journal article" date="2018" name="Mol. Biol. Evol.">
        <title>Analysis of the draft genome of the red seaweed Gracilariopsis chorda provides insights into genome size evolution in Rhodophyta.</title>
        <authorList>
            <person name="Lee J."/>
            <person name="Yang E.C."/>
            <person name="Graf L."/>
            <person name="Yang J.H."/>
            <person name="Qiu H."/>
            <person name="Zel Zion U."/>
            <person name="Chan C.X."/>
            <person name="Stephens T.G."/>
            <person name="Weber A.P.M."/>
            <person name="Boo G.H."/>
            <person name="Boo S.M."/>
            <person name="Kim K.M."/>
            <person name="Shin Y."/>
            <person name="Jung M."/>
            <person name="Lee S.J."/>
            <person name="Yim H.S."/>
            <person name="Lee J.H."/>
            <person name="Bhattacharya D."/>
            <person name="Yoon H.S."/>
        </authorList>
    </citation>
    <scope>NUCLEOTIDE SEQUENCE [LARGE SCALE GENOMIC DNA]</scope>
    <source>
        <strain evidence="3 4">SKKU-2015</strain>
        <tissue evidence="3">Whole body</tissue>
    </source>
</reference>
<gene>
    <name evidence="3" type="ORF">BWQ96_10199</name>
</gene>
<dbReference type="OrthoDB" id="10586562at2759"/>
<dbReference type="InterPro" id="IPR004827">
    <property type="entry name" value="bZIP"/>
</dbReference>
<dbReference type="Proteomes" id="UP000247409">
    <property type="component" value="Unassembled WGS sequence"/>
</dbReference>
<evidence type="ECO:0000313" key="3">
    <source>
        <dbReference type="EMBL" id="PXF40101.1"/>
    </source>
</evidence>
<evidence type="ECO:0000313" key="4">
    <source>
        <dbReference type="Proteomes" id="UP000247409"/>
    </source>
</evidence>
<dbReference type="GO" id="GO:0003700">
    <property type="term" value="F:DNA-binding transcription factor activity"/>
    <property type="evidence" value="ECO:0007669"/>
    <property type="project" value="InterPro"/>
</dbReference>
<sequence>MKETADHSLRRVLKCLQHDWIHDFVFHNQDQLLYQSLVQNVHLLGQYTVQTSSELPIASVADVNERGAMLFVCADTKGALTTGFEIMHREQTASKVLLHDRYITRIVRDDDLGILLSIAQLPGLPLIEVSYCALVTPGFREHAFILFHTDQFREMLNKYPDRFDHDAAKRAMQYRFFASEWRNCPNCASKNSHNCGCLLNLTRKSSPFDLAREITNLSAHGGAYDGIANITSAFIAPSGQPLHSKVCRMRSEVKALSDEAQRVKMSQWALSTLSNRNPVSLTRMRVAGDDCDSVQSIVQHGVLDECTSRFSLDLGDPVGAIDDFLGAVRGELDLNALRVSGILDELEKIEDSATQSKRRDRAAICWADVMGTDAGGTALLNIEDEDVNSSISSLVDRALANDGAGEQQRCTESMYVMFAQGMMQSGGANVRSAATAQCTVASNVRSNAMHAEEAVARALSIAPTGGAGMGIDTLEVLTGNENGTNSVRVETGEVNVRSCSRKGSCTSPVRIAPARSAESGESEKVDARAVKLELRKARNRASAQRSNLKKKMALQKLKDDLSSMSQREQQLRERERLLRQENLKLRAAVCL</sequence>
<proteinExistence type="predicted"/>